<protein>
    <recommendedName>
        <fullName evidence="3">DUF4242 domain-containing protein</fullName>
    </recommendedName>
</protein>
<dbReference type="InterPro" id="IPR042557">
    <property type="entry name" value="SCO4226"/>
</dbReference>
<evidence type="ECO:0000313" key="1">
    <source>
        <dbReference type="EMBL" id="CAG5092223.1"/>
    </source>
</evidence>
<dbReference type="InterPro" id="IPR025336">
    <property type="entry name" value="SCO4226-like"/>
</dbReference>
<evidence type="ECO:0008006" key="3">
    <source>
        <dbReference type="Google" id="ProtNLM"/>
    </source>
</evidence>
<dbReference type="Proteomes" id="UP000681526">
    <property type="component" value="Unassembled WGS sequence"/>
</dbReference>
<proteinExistence type="predicted"/>
<dbReference type="RefSeq" id="WP_213486420.1">
    <property type="nucleotide sequence ID" value="NZ_CAJRAY010000091.1"/>
</dbReference>
<accession>A0ABM8V8R7</accession>
<dbReference type="Gene3D" id="3.30.70.3090">
    <property type="entry name" value="ORF SCO4226, nickel-binding ferredoxin-like monomer"/>
    <property type="match status" value="1"/>
</dbReference>
<sequence length="174" mass="19512">MTLFLVESVLGAVDRTKFQAVVSELQSAAEARGVRLIEVQAAADHTRAFFILEGESRTEVAEAFRGANVPIALIKPVRLIGKDVRSDVDARDVNYLVEWNIPEGLTMEQYLERKKTNSVYYSEVPEVEFSRTYVCEDMTKCLCFYKAPDESAVKRAREAVRTPIDSITKLSADA</sequence>
<dbReference type="EMBL" id="CAJRAY010000091">
    <property type="protein sequence ID" value="CAG5092223.1"/>
    <property type="molecule type" value="Genomic_DNA"/>
</dbReference>
<organism evidence="1 2">
    <name type="scientific">Thermobacillus xylanilyticus</name>
    <dbReference type="NCBI Taxonomy" id="76633"/>
    <lineage>
        <taxon>Bacteria</taxon>
        <taxon>Bacillati</taxon>
        <taxon>Bacillota</taxon>
        <taxon>Bacilli</taxon>
        <taxon>Bacillales</taxon>
        <taxon>Paenibacillaceae</taxon>
        <taxon>Thermobacillus</taxon>
    </lineage>
</organism>
<comment type="caution">
    <text evidence="1">The sequence shown here is derived from an EMBL/GenBank/DDBJ whole genome shotgun (WGS) entry which is preliminary data.</text>
</comment>
<keyword evidence="2" id="KW-1185">Reference proteome</keyword>
<dbReference type="Pfam" id="PF14026">
    <property type="entry name" value="SCO4226-like"/>
    <property type="match status" value="1"/>
</dbReference>
<name>A0ABM8V8R7_THEXY</name>
<gene>
    <name evidence="1" type="primary">txxe 3266</name>
    <name evidence="1" type="ORF">TXXE_17865</name>
</gene>
<reference evidence="1 2" key="1">
    <citation type="submission" date="2021-04" db="EMBL/GenBank/DDBJ databases">
        <authorList>
            <person name="Rakotoarivonina H."/>
        </authorList>
    </citation>
    <scope>NUCLEOTIDE SEQUENCE [LARGE SCALE GENOMIC DNA]</scope>
    <source>
        <strain evidence="1 2">XE</strain>
    </source>
</reference>
<evidence type="ECO:0000313" key="2">
    <source>
        <dbReference type="Proteomes" id="UP000681526"/>
    </source>
</evidence>